<evidence type="ECO:0000256" key="10">
    <source>
        <dbReference type="ARBA" id="ARBA00025810"/>
    </source>
</evidence>
<evidence type="ECO:0000256" key="8">
    <source>
        <dbReference type="ARBA" id="ARBA00023229"/>
    </source>
</evidence>
<dbReference type="EMBL" id="OKRC01000001">
    <property type="protein sequence ID" value="SPE18867.1"/>
    <property type="molecule type" value="Genomic_DNA"/>
</dbReference>
<comment type="subunit">
    <text evidence="10 11">Homooctamer. Dimer of tetramers.</text>
</comment>
<dbReference type="CDD" id="cd02811">
    <property type="entry name" value="IDI-2_FMN"/>
    <property type="match status" value="1"/>
</dbReference>
<dbReference type="GO" id="GO:0005737">
    <property type="term" value="C:cytoplasm"/>
    <property type="evidence" value="ECO:0007669"/>
    <property type="project" value="UniProtKB-SubCell"/>
</dbReference>
<evidence type="ECO:0000256" key="1">
    <source>
        <dbReference type="ARBA" id="ARBA00001917"/>
    </source>
</evidence>
<evidence type="ECO:0000313" key="15">
    <source>
        <dbReference type="Proteomes" id="UP000239650"/>
    </source>
</evidence>
<dbReference type="AlphaFoldDB" id="A0A330LBY3"/>
<comment type="catalytic activity">
    <reaction evidence="11">
        <text>isopentenyl diphosphate = dimethylallyl diphosphate</text>
        <dbReference type="Rhea" id="RHEA:23284"/>
        <dbReference type="ChEBI" id="CHEBI:57623"/>
        <dbReference type="ChEBI" id="CHEBI:128769"/>
        <dbReference type="EC" id="5.3.3.2"/>
    </reaction>
</comment>
<feature type="binding site" evidence="11">
    <location>
        <position position="99"/>
    </location>
    <ligand>
        <name>FMN</name>
        <dbReference type="ChEBI" id="CHEBI:58210"/>
    </ligand>
</feature>
<dbReference type="HAMAP" id="MF_00354">
    <property type="entry name" value="Idi_2"/>
    <property type="match status" value="1"/>
</dbReference>
<comment type="cofactor">
    <cofactor evidence="11">
        <name>NADPH</name>
        <dbReference type="ChEBI" id="CHEBI:57783"/>
    </cofactor>
</comment>
<dbReference type="InterPro" id="IPR013785">
    <property type="entry name" value="Aldolase_TIM"/>
</dbReference>
<feature type="binding site" evidence="11">
    <location>
        <begin position="12"/>
        <end position="13"/>
    </location>
    <ligand>
        <name>substrate</name>
    </ligand>
</feature>
<dbReference type="Pfam" id="PF01070">
    <property type="entry name" value="FMN_dh"/>
    <property type="match status" value="1"/>
</dbReference>
<organism evidence="13 15">
    <name type="scientific">Latilactobacillus sakei</name>
    <name type="common">Lactobacillus sakei</name>
    <dbReference type="NCBI Taxonomy" id="1599"/>
    <lineage>
        <taxon>Bacteria</taxon>
        <taxon>Bacillati</taxon>
        <taxon>Bacillota</taxon>
        <taxon>Bacilli</taxon>
        <taxon>Lactobacillales</taxon>
        <taxon>Lactobacillaceae</taxon>
        <taxon>Latilactobacillus</taxon>
    </lineage>
</organism>
<dbReference type="Gene3D" id="3.20.20.70">
    <property type="entry name" value="Aldolase class I"/>
    <property type="match status" value="1"/>
</dbReference>
<dbReference type="GO" id="GO:0070402">
    <property type="term" value="F:NADPH binding"/>
    <property type="evidence" value="ECO:0007669"/>
    <property type="project" value="UniProtKB-UniRule"/>
</dbReference>
<evidence type="ECO:0000256" key="5">
    <source>
        <dbReference type="ARBA" id="ARBA00022723"/>
    </source>
</evidence>
<dbReference type="Proteomes" id="UP001179858">
    <property type="component" value="Chromosome"/>
</dbReference>
<keyword evidence="3 11" id="KW-0285">Flavoprotein</keyword>
<dbReference type="RefSeq" id="WP_016265067.1">
    <property type="nucleotide sequence ID" value="NZ_BJLN01000001.1"/>
</dbReference>
<protein>
    <recommendedName>
        <fullName evidence="11">Isopentenyl-diphosphate delta-isomerase</fullName>
        <shortName evidence="11">IPP isomerase</shortName>
        <ecNumber evidence="11">5.3.3.2</ecNumber>
    </recommendedName>
    <alternativeName>
        <fullName evidence="11">Isopentenyl diphosphate:dimethylallyl diphosphate isomerase</fullName>
    </alternativeName>
    <alternativeName>
        <fullName evidence="11">Isopentenyl pyrophosphate isomerase</fullName>
    </alternativeName>
    <alternativeName>
        <fullName evidence="11">Type 2 isopentenyl diphosphate isomerase</fullName>
        <shortName evidence="11">IDI-2</shortName>
    </alternativeName>
</protein>
<evidence type="ECO:0000256" key="3">
    <source>
        <dbReference type="ARBA" id="ARBA00022630"/>
    </source>
</evidence>
<keyword evidence="7 11" id="KW-0521">NADP</keyword>
<keyword evidence="8 11" id="KW-0414">Isoprene biosynthesis</keyword>
<comment type="similarity">
    <text evidence="11">Belongs to the IPP isomerase type 2 family.</text>
</comment>
<feature type="binding site" evidence="11">
    <location>
        <begin position="69"/>
        <end position="71"/>
    </location>
    <ligand>
        <name>FMN</name>
        <dbReference type="ChEBI" id="CHEBI:58210"/>
    </ligand>
</feature>
<dbReference type="GO" id="GO:0000287">
    <property type="term" value="F:magnesium ion binding"/>
    <property type="evidence" value="ECO:0007669"/>
    <property type="project" value="UniProtKB-UniRule"/>
</dbReference>
<keyword evidence="9 11" id="KW-0413">Isomerase</keyword>
<evidence type="ECO:0000256" key="2">
    <source>
        <dbReference type="ARBA" id="ARBA00022490"/>
    </source>
</evidence>
<feature type="domain" description="FMN-dependent dehydrogenase" evidence="12">
    <location>
        <begin position="152"/>
        <end position="329"/>
    </location>
</feature>
<feature type="binding site" evidence="11">
    <location>
        <position position="159"/>
    </location>
    <ligand>
        <name>Mg(2+)</name>
        <dbReference type="ChEBI" id="CHEBI:18420"/>
    </ligand>
</feature>
<feature type="binding site" evidence="11">
    <location>
        <position position="128"/>
    </location>
    <ligand>
        <name>FMN</name>
        <dbReference type="ChEBI" id="CHEBI:58210"/>
    </ligand>
</feature>
<keyword evidence="4 11" id="KW-0288">FMN</keyword>
<dbReference type="NCBIfam" id="TIGR02151">
    <property type="entry name" value="IPP_isom_2"/>
    <property type="match status" value="1"/>
</dbReference>
<keyword evidence="2 11" id="KW-0963">Cytoplasm</keyword>
<evidence type="ECO:0000259" key="12">
    <source>
        <dbReference type="Pfam" id="PF01070"/>
    </source>
</evidence>
<dbReference type="PANTHER" id="PTHR43665:SF1">
    <property type="entry name" value="ISOPENTENYL-DIPHOSPHATE DELTA-ISOMERASE"/>
    <property type="match status" value="1"/>
</dbReference>
<name>A0A330LBY3_LATSK</name>
<evidence type="ECO:0000256" key="4">
    <source>
        <dbReference type="ARBA" id="ARBA00022643"/>
    </source>
</evidence>
<dbReference type="EMBL" id="CP122959">
    <property type="protein sequence ID" value="WGI18183.1"/>
    <property type="molecule type" value="Genomic_DNA"/>
</dbReference>
<dbReference type="EC" id="5.3.3.2" evidence="11"/>
<accession>A0A330LBY3</accession>
<comment type="function">
    <text evidence="11">Involved in the biosynthesis of isoprenoids. Catalyzes the 1,3-allylic rearrangement of the homoallylic substrate isopentenyl (IPP) to its allylic isomer, dimethylallyl diphosphate (DMAPP).</text>
</comment>
<evidence type="ECO:0000256" key="9">
    <source>
        <dbReference type="ARBA" id="ARBA00023235"/>
    </source>
</evidence>
<evidence type="ECO:0000256" key="7">
    <source>
        <dbReference type="ARBA" id="ARBA00022857"/>
    </source>
</evidence>
<feature type="binding site" evidence="11">
    <location>
        <position position="189"/>
    </location>
    <ligand>
        <name>FMN</name>
        <dbReference type="ChEBI" id="CHEBI:58210"/>
    </ligand>
</feature>
<dbReference type="GeneID" id="57133762"/>
<dbReference type="GO" id="GO:0008299">
    <property type="term" value="P:isoprenoid biosynthetic process"/>
    <property type="evidence" value="ECO:0007669"/>
    <property type="project" value="UniProtKB-UniRule"/>
</dbReference>
<dbReference type="SUPFAM" id="SSF51395">
    <property type="entry name" value="FMN-linked oxidoreductases"/>
    <property type="match status" value="1"/>
</dbReference>
<gene>
    <name evidence="11 13" type="primary">fni</name>
    <name evidence="13" type="ORF">LAS9267_00352</name>
    <name evidence="14" type="ORF">QBD03_05320</name>
</gene>
<evidence type="ECO:0000256" key="6">
    <source>
        <dbReference type="ARBA" id="ARBA00022842"/>
    </source>
</evidence>
<keyword evidence="6 11" id="KW-0460">Magnesium</keyword>
<evidence type="ECO:0000313" key="13">
    <source>
        <dbReference type="EMBL" id="SPE18867.1"/>
    </source>
</evidence>
<evidence type="ECO:0000313" key="14">
    <source>
        <dbReference type="EMBL" id="WGI18183.1"/>
    </source>
</evidence>
<comment type="subcellular location">
    <subcellularLocation>
        <location evidence="11">Cytoplasm</location>
    </subcellularLocation>
</comment>
<dbReference type="GO" id="GO:0010181">
    <property type="term" value="F:FMN binding"/>
    <property type="evidence" value="ECO:0007669"/>
    <property type="project" value="UniProtKB-UniRule"/>
</dbReference>
<dbReference type="PANTHER" id="PTHR43665">
    <property type="entry name" value="ISOPENTENYL-DIPHOSPHATE DELTA-ISOMERASE"/>
    <property type="match status" value="1"/>
</dbReference>
<dbReference type="InterPro" id="IPR000262">
    <property type="entry name" value="FMN-dep_DH"/>
</dbReference>
<reference evidence="14" key="2">
    <citation type="submission" date="2023-04" db="EMBL/GenBank/DDBJ databases">
        <title>Novel strain of Lactilactobacillus sakei and use thereof.</title>
        <authorList>
            <person name="Kim S.Y."/>
        </authorList>
    </citation>
    <scope>NUCLEOTIDE SEQUENCE</scope>
    <source>
        <strain evidence="14">HUP1</strain>
    </source>
</reference>
<comment type="cofactor">
    <cofactor evidence="11">
        <name>Mg(2+)</name>
        <dbReference type="ChEBI" id="CHEBI:18420"/>
    </cofactor>
</comment>
<dbReference type="PIRSF" id="PIRSF003314">
    <property type="entry name" value="IPP_isomerase"/>
    <property type="match status" value="1"/>
</dbReference>
<dbReference type="GO" id="GO:0016491">
    <property type="term" value="F:oxidoreductase activity"/>
    <property type="evidence" value="ECO:0007669"/>
    <property type="project" value="InterPro"/>
</dbReference>
<proteinExistence type="inferred from homology"/>
<dbReference type="Proteomes" id="UP000239650">
    <property type="component" value="Unassembled WGS sequence"/>
</dbReference>
<feature type="binding site" evidence="11">
    <location>
        <position position="214"/>
    </location>
    <ligand>
        <name>FMN</name>
        <dbReference type="ChEBI" id="CHEBI:58210"/>
    </ligand>
</feature>
<feature type="binding site" evidence="11">
    <location>
        <position position="158"/>
    </location>
    <ligand>
        <name>substrate</name>
    </ligand>
</feature>
<reference evidence="13 15" key="1">
    <citation type="submission" date="2018-02" db="EMBL/GenBank/DDBJ databases">
        <authorList>
            <person name="Rodrigo-Torres L."/>
            <person name="Arahal R. D."/>
            <person name="Lucena T."/>
        </authorList>
    </citation>
    <scope>NUCLEOTIDE SEQUENCE [LARGE SCALE GENOMIC DNA]</scope>
    <source>
        <strain evidence="13 15">CECT 9267</strain>
    </source>
</reference>
<keyword evidence="5 11" id="KW-0479">Metal-binding</keyword>
<comment type="caution">
    <text evidence="11">Lacks conserved residue(s) required for the propagation of feature annotation.</text>
</comment>
<feature type="binding site" evidence="11">
    <location>
        <position position="219"/>
    </location>
    <ligand>
        <name>FMN</name>
        <dbReference type="ChEBI" id="CHEBI:58210"/>
    </ligand>
</feature>
<feature type="binding site" evidence="11">
    <location>
        <begin position="286"/>
        <end position="287"/>
    </location>
    <ligand>
        <name>FMN</name>
        <dbReference type="ChEBI" id="CHEBI:58210"/>
    </ligand>
</feature>
<evidence type="ECO:0000256" key="11">
    <source>
        <dbReference type="HAMAP-Rule" id="MF_00354"/>
    </source>
</evidence>
<dbReference type="InterPro" id="IPR011179">
    <property type="entry name" value="IPdP_isomerase"/>
</dbReference>
<feature type="binding site" evidence="11">
    <location>
        <begin position="265"/>
        <end position="267"/>
    </location>
    <ligand>
        <name>FMN</name>
        <dbReference type="ChEBI" id="CHEBI:58210"/>
    </ligand>
</feature>
<sequence length="349" mass="38129">MVRPKQSIQSHRKDEHVFLAEKFHQDDRQNDFDGLRFIHQSLPELAIADVDISTQFAGTTWQSPFYINGMTGGSQQTKKLNAQLAQVAQIAGLPMATGSQSVAIKDPTLVDTFSVIREFNPAGFILANIGAGNDLSVAQKAVAMTQANALEIHVNTAQEVVMPEGDREFYWLDQIGEIVANLDVPVIVKEVGFGMSAETIAKLQSVGVTNIDVSGKGGTNFVTIENERRRDKAYDYLSDWGQSTVESLFESQAFQNELTILASGGIRNPLDIVKALRLGASAVGISGQILHMLIKTGPTETAEQLLAWQAQIQSIMAMLGARNLTALQSAPMILSPNLRHYLNERHLSL</sequence>
<dbReference type="GO" id="GO:0004452">
    <property type="term" value="F:isopentenyl-diphosphate delta-isomerase activity"/>
    <property type="evidence" value="ECO:0007669"/>
    <property type="project" value="UniProtKB-UniRule"/>
</dbReference>
<comment type="cofactor">
    <cofactor evidence="1 11">
        <name>FMN</name>
        <dbReference type="ChEBI" id="CHEBI:58210"/>
    </cofactor>
</comment>